<sequence length="80" mass="8527">MASCHNFAPLATGVVFYAIGYTGINFLQQLVLADLVPSHRRVLVGNLMLFHYFINFGVAGKITGVLEPDTGAGVPACSPF</sequence>
<evidence type="ECO:0000313" key="2">
    <source>
        <dbReference type="Proteomes" id="UP001642482"/>
    </source>
</evidence>
<reference evidence="1 2" key="1">
    <citation type="submission" date="2024-01" db="EMBL/GenBank/DDBJ databases">
        <authorList>
            <person name="Allen C."/>
            <person name="Tagirdzhanova G."/>
        </authorList>
    </citation>
    <scope>NUCLEOTIDE SEQUENCE [LARGE SCALE GENOMIC DNA]</scope>
</reference>
<organism evidence="1 2">
    <name type="scientific">Sporothrix eucalyptigena</name>
    <dbReference type="NCBI Taxonomy" id="1812306"/>
    <lineage>
        <taxon>Eukaryota</taxon>
        <taxon>Fungi</taxon>
        <taxon>Dikarya</taxon>
        <taxon>Ascomycota</taxon>
        <taxon>Pezizomycotina</taxon>
        <taxon>Sordariomycetes</taxon>
        <taxon>Sordariomycetidae</taxon>
        <taxon>Ophiostomatales</taxon>
        <taxon>Ophiostomataceae</taxon>
        <taxon>Sporothrix</taxon>
    </lineage>
</organism>
<evidence type="ECO:0000313" key="1">
    <source>
        <dbReference type="EMBL" id="CAK7220879.1"/>
    </source>
</evidence>
<evidence type="ECO:0008006" key="3">
    <source>
        <dbReference type="Google" id="ProtNLM"/>
    </source>
</evidence>
<comment type="caution">
    <text evidence="1">The sequence shown here is derived from an EMBL/GenBank/DDBJ whole genome shotgun (WGS) entry which is preliminary data.</text>
</comment>
<accession>A0ABP0BMQ5</accession>
<keyword evidence="2" id="KW-1185">Reference proteome</keyword>
<dbReference type="Proteomes" id="UP001642482">
    <property type="component" value="Unassembled WGS sequence"/>
</dbReference>
<proteinExistence type="predicted"/>
<gene>
    <name evidence="1" type="ORF">SEUCBS140593_004384</name>
</gene>
<protein>
    <recommendedName>
        <fullName evidence="3">Major facilitator superfamily (MFS) profile domain-containing protein</fullName>
    </recommendedName>
</protein>
<name>A0ABP0BMQ5_9PEZI</name>
<dbReference type="EMBL" id="CAWUHD010000038">
    <property type="protein sequence ID" value="CAK7220879.1"/>
    <property type="molecule type" value="Genomic_DNA"/>
</dbReference>